<evidence type="ECO:0000256" key="1">
    <source>
        <dbReference type="ARBA" id="ARBA00009003"/>
    </source>
</evidence>
<dbReference type="GO" id="GO:0000009">
    <property type="term" value="F:alpha-1,6-mannosyltransferase activity"/>
    <property type="evidence" value="ECO:0007669"/>
    <property type="project" value="InterPro"/>
</dbReference>
<dbReference type="RefSeq" id="XP_065825190.1">
    <property type="nucleotide sequence ID" value="XM_065969118.1"/>
</dbReference>
<dbReference type="InterPro" id="IPR039367">
    <property type="entry name" value="Och1-like"/>
</dbReference>
<dbReference type="GeneID" id="28968991"/>
<dbReference type="Proteomes" id="UP000078595">
    <property type="component" value="Chromosome 6"/>
</dbReference>
<reference evidence="2" key="1">
    <citation type="submission" date="2013-07" db="EMBL/GenBank/DDBJ databases">
        <authorList>
            <consortium name="The Broad Institute Genome Sequencing Platform"/>
            <person name="Cuomo C."/>
            <person name="Litvintseva A."/>
            <person name="Chen Y."/>
            <person name="Heitman J."/>
            <person name="Sun S."/>
            <person name="Springer D."/>
            <person name="Dromer F."/>
            <person name="Young S.K."/>
            <person name="Zeng Q."/>
            <person name="Gargeya S."/>
            <person name="Fitzgerald M."/>
            <person name="Abouelleil A."/>
            <person name="Alvarado L."/>
            <person name="Berlin A.M."/>
            <person name="Chapman S.B."/>
            <person name="Dewar J."/>
            <person name="Goldberg J."/>
            <person name="Griggs A."/>
            <person name="Gujja S."/>
            <person name="Hansen M."/>
            <person name="Howarth C."/>
            <person name="Imamovic A."/>
            <person name="Larimer J."/>
            <person name="McCowan C."/>
            <person name="Murphy C."/>
            <person name="Pearson M."/>
            <person name="Priest M."/>
            <person name="Roberts A."/>
            <person name="Saif S."/>
            <person name="Shea T."/>
            <person name="Sykes S."/>
            <person name="Wortman J."/>
            <person name="Nusbaum C."/>
            <person name="Birren B."/>
        </authorList>
    </citation>
    <scope>NUCLEOTIDE SEQUENCE</scope>
    <source>
        <strain evidence="2">CBS 10117</strain>
    </source>
</reference>
<evidence type="ECO:0000313" key="2">
    <source>
        <dbReference type="EMBL" id="WWC62663.1"/>
    </source>
</evidence>
<organism evidence="2 3">
    <name type="scientific">Kwoniella dejecticola CBS 10117</name>
    <dbReference type="NCBI Taxonomy" id="1296121"/>
    <lineage>
        <taxon>Eukaryota</taxon>
        <taxon>Fungi</taxon>
        <taxon>Dikarya</taxon>
        <taxon>Basidiomycota</taxon>
        <taxon>Agaricomycotina</taxon>
        <taxon>Tremellomycetes</taxon>
        <taxon>Tremellales</taxon>
        <taxon>Cryptococcaceae</taxon>
        <taxon>Kwoniella</taxon>
    </lineage>
</organism>
<dbReference type="GO" id="GO:0000136">
    <property type="term" value="C:mannan polymerase complex"/>
    <property type="evidence" value="ECO:0007669"/>
    <property type="project" value="TreeGrafter"/>
</dbReference>
<evidence type="ECO:0008006" key="4">
    <source>
        <dbReference type="Google" id="ProtNLM"/>
    </source>
</evidence>
<dbReference type="KEGG" id="kdj:28968991"/>
<gene>
    <name evidence="2" type="ORF">I303_105260</name>
</gene>
<dbReference type="EMBL" id="CP144535">
    <property type="protein sequence ID" value="WWC62663.1"/>
    <property type="molecule type" value="Genomic_DNA"/>
</dbReference>
<dbReference type="InterPro" id="IPR007577">
    <property type="entry name" value="GlycoTrfase_DXD_sugar-bd_CS"/>
</dbReference>
<dbReference type="Gene3D" id="3.90.550.20">
    <property type="match status" value="1"/>
</dbReference>
<dbReference type="InterPro" id="IPR029044">
    <property type="entry name" value="Nucleotide-diphossugar_trans"/>
</dbReference>
<dbReference type="PANTHER" id="PTHR31834">
    <property type="entry name" value="INITIATION-SPECIFIC ALPHA-1,6-MANNOSYLTRANSFERASE"/>
    <property type="match status" value="1"/>
</dbReference>
<dbReference type="AlphaFoldDB" id="A0AAJ8MIL8"/>
<dbReference type="Pfam" id="PF04488">
    <property type="entry name" value="Gly_transf_sug"/>
    <property type="match status" value="1"/>
</dbReference>
<name>A0AAJ8MIL8_9TREE</name>
<sequence>MSYLSIRYSKPLILLFVLAIVFMLLPTFFAPKPRSFLFDDVCSIEDLTSCTGEEDLSSVDSRLDGIQVDMGNIIRNIRQSIESSARSFDENYYSTELGFNIQYQPLSKYRQHLQDVWEQHFASSSSSPSSSISSNAAITSEKVLSHLSIIPSSSSNDPIPSSIYTTSLEDPNDLPEQFKSWTSNNADWNVRFVDDQGIDAWLEDILPASKVVEAMRWLKDDGRWGVVRSDLFRYLVLLLDGGVYTDTDTACIRPISQWGDSAVKHHADSPLIEALPQLLSLSKSAGRTDPEIAGVEEDDSPSLIIALENDSPASGSDWEADTFVRGLQVVQWTMAAKKGHPILLDVIAHALNKVDELRIARKSGLVIDEEQDILEWSGPGAFTDAVFRYLLLRHGFHPKQASGLDRPLRVGDVLIMPIHSFRADASEGYQGDNKVVWHGFFGRWKSEQN</sequence>
<evidence type="ECO:0000313" key="3">
    <source>
        <dbReference type="Proteomes" id="UP000078595"/>
    </source>
</evidence>
<accession>A0AAJ8MIL8</accession>
<dbReference type="SUPFAM" id="SSF53448">
    <property type="entry name" value="Nucleotide-diphospho-sugar transferases"/>
    <property type="match status" value="1"/>
</dbReference>
<keyword evidence="3" id="KW-1185">Reference proteome</keyword>
<comment type="similarity">
    <text evidence="1">Belongs to the glycosyltransferase 32 family.</text>
</comment>
<proteinExistence type="inferred from homology"/>
<dbReference type="GO" id="GO:0006487">
    <property type="term" value="P:protein N-linked glycosylation"/>
    <property type="evidence" value="ECO:0007669"/>
    <property type="project" value="TreeGrafter"/>
</dbReference>
<reference evidence="2" key="2">
    <citation type="submission" date="2024-02" db="EMBL/GenBank/DDBJ databases">
        <title>Comparative genomics of Cryptococcus and Kwoniella reveals pathogenesis evolution and contrasting modes of karyotype evolution via chromosome fusion or intercentromeric recombination.</title>
        <authorList>
            <person name="Coelho M.A."/>
            <person name="David-Palma M."/>
            <person name="Shea T."/>
            <person name="Bowers K."/>
            <person name="McGinley-Smith S."/>
            <person name="Mohammad A.W."/>
            <person name="Gnirke A."/>
            <person name="Yurkov A.M."/>
            <person name="Nowrousian M."/>
            <person name="Sun S."/>
            <person name="Cuomo C.A."/>
            <person name="Heitman J."/>
        </authorList>
    </citation>
    <scope>NUCLEOTIDE SEQUENCE</scope>
    <source>
        <strain evidence="2">CBS 10117</strain>
    </source>
</reference>
<dbReference type="PANTHER" id="PTHR31834:SF1">
    <property type="entry name" value="INITIATION-SPECIFIC ALPHA-1,6-MANNOSYLTRANSFERASE"/>
    <property type="match status" value="1"/>
</dbReference>
<protein>
    <recommendedName>
        <fullName evidence="4">Alpha-1,6-mannosyltransferase</fullName>
    </recommendedName>
</protein>